<dbReference type="EMBL" id="JAUIRO010000005">
    <property type="protein sequence ID" value="KAK0712619.1"/>
    <property type="molecule type" value="Genomic_DNA"/>
</dbReference>
<dbReference type="PROSITE" id="PS50837">
    <property type="entry name" value="NACHT"/>
    <property type="match status" value="1"/>
</dbReference>
<keyword evidence="2" id="KW-0040">ANK repeat</keyword>
<reference evidence="5" key="1">
    <citation type="submission" date="2023-06" db="EMBL/GenBank/DDBJ databases">
        <title>Genome-scale phylogeny and comparative genomics of the fungal order Sordariales.</title>
        <authorList>
            <consortium name="Lawrence Berkeley National Laboratory"/>
            <person name="Hensen N."/>
            <person name="Bonometti L."/>
            <person name="Westerberg I."/>
            <person name="Brannstrom I.O."/>
            <person name="Guillou S."/>
            <person name="Cros-Aarteil S."/>
            <person name="Calhoun S."/>
            <person name="Haridas S."/>
            <person name="Kuo A."/>
            <person name="Mondo S."/>
            <person name="Pangilinan J."/>
            <person name="Riley R."/>
            <person name="LaButti K."/>
            <person name="Andreopoulos B."/>
            <person name="Lipzen A."/>
            <person name="Chen C."/>
            <person name="Yanf M."/>
            <person name="Daum C."/>
            <person name="Ng V."/>
            <person name="Clum A."/>
            <person name="Steindorff A."/>
            <person name="Ohm R."/>
            <person name="Martin F."/>
            <person name="Silar P."/>
            <person name="Natvig D."/>
            <person name="Lalanne C."/>
            <person name="Gautier V."/>
            <person name="Ament-velasquez S.L."/>
            <person name="Kruys A."/>
            <person name="Hutchinson M.I."/>
            <person name="Powell A.J."/>
            <person name="Barry K."/>
            <person name="Miller A.N."/>
            <person name="Grigoriev I.V."/>
            <person name="Debuchy R."/>
            <person name="Gladieux P."/>
            <person name="Thoren M.H."/>
            <person name="Johannesson H."/>
        </authorList>
    </citation>
    <scope>NUCLEOTIDE SEQUENCE</scope>
    <source>
        <strain evidence="5">SMH2392-1A</strain>
    </source>
</reference>
<evidence type="ECO:0000256" key="3">
    <source>
        <dbReference type="SAM" id="MobiDB-lite"/>
    </source>
</evidence>
<dbReference type="PROSITE" id="PS50088">
    <property type="entry name" value="ANK_REPEAT"/>
    <property type="match status" value="1"/>
</dbReference>
<dbReference type="AlphaFoldDB" id="A0AA40AB32"/>
<dbReference type="RefSeq" id="XP_060293942.1">
    <property type="nucleotide sequence ID" value="XM_060440052.1"/>
</dbReference>
<protein>
    <recommendedName>
        <fullName evidence="4">NACHT domain-containing protein</fullName>
    </recommendedName>
</protein>
<dbReference type="SUPFAM" id="SSF52540">
    <property type="entry name" value="P-loop containing nucleoside triphosphate hydrolases"/>
    <property type="match status" value="1"/>
</dbReference>
<dbReference type="PANTHER" id="PTHR10039:SF17">
    <property type="entry name" value="FUNGAL STAND N-TERMINAL GOODBYE DOMAIN-CONTAINING PROTEIN-RELATED"/>
    <property type="match status" value="1"/>
</dbReference>
<name>A0AA40AB32_9PEZI</name>
<dbReference type="PANTHER" id="PTHR10039">
    <property type="entry name" value="AMELOGENIN"/>
    <property type="match status" value="1"/>
</dbReference>
<evidence type="ECO:0000259" key="4">
    <source>
        <dbReference type="PROSITE" id="PS50837"/>
    </source>
</evidence>
<keyword evidence="1" id="KW-0677">Repeat</keyword>
<feature type="region of interest" description="Disordered" evidence="3">
    <location>
        <begin position="1134"/>
        <end position="1159"/>
    </location>
</feature>
<evidence type="ECO:0000256" key="1">
    <source>
        <dbReference type="ARBA" id="ARBA00022737"/>
    </source>
</evidence>
<gene>
    <name evidence="5" type="ORF">B0T26DRAFT_677060</name>
</gene>
<dbReference type="PROSITE" id="PS50297">
    <property type="entry name" value="ANK_REP_REGION"/>
    <property type="match status" value="1"/>
</dbReference>
<dbReference type="SUPFAM" id="SSF48403">
    <property type="entry name" value="Ankyrin repeat"/>
    <property type="match status" value="1"/>
</dbReference>
<dbReference type="InterPro" id="IPR002110">
    <property type="entry name" value="Ankyrin_rpt"/>
</dbReference>
<evidence type="ECO:0000313" key="5">
    <source>
        <dbReference type="EMBL" id="KAK0712619.1"/>
    </source>
</evidence>
<comment type="caution">
    <text evidence="5">The sequence shown here is derived from an EMBL/GenBank/DDBJ whole genome shotgun (WGS) entry which is preliminary data.</text>
</comment>
<dbReference type="InterPro" id="IPR027417">
    <property type="entry name" value="P-loop_NTPase"/>
</dbReference>
<dbReference type="Proteomes" id="UP001172101">
    <property type="component" value="Unassembled WGS sequence"/>
</dbReference>
<dbReference type="SMART" id="SM00248">
    <property type="entry name" value="ANK"/>
    <property type="match status" value="2"/>
</dbReference>
<sequence>MLVEHTSATHAGPNEKNYDQLSIDADHSEIVKFDNPSNPYYVVVAERVRKLVALGPEIIANRLAEHRRRLSEKEREYIRLLQALDYAAFRKYKIADPAPNTLGWFLEKPEFASWKQSEASSLLWIQGSAGQGKTILAKFLLDHLETAFAKANGTTVIYFFFYEQDGSLRTIGSALRALIRQLLSARDVETFRTTSEKVDLDGSQINEVFCVIDGLDEFPDISQREDLIKFLRRLTASSGAKSPPSPILKTLMVSRPTVDLDRQLQKCTTIGLAANPHDLQAFVHHELAFLRDQRDDEQHTTAVDMLIGRSGQTFLWISLVVRRLKAAAMLTTAEIGVIISESPSQLGKFYDSIVTDIMQQDGNIPKKLLLWAVYWQRPLTLVELEEAISVQHESASIESTLEHRLPLRKNRNSLSGAIGVIVNISDDNQVHLAHQSVKEFLVSSSHLASAEFCRGLQPNLYLAKVCMLFLCFPDSEADPANDGRLGFLRYAAWNWHRHIESDPDSGIGSLGELIARVTAPRSQVLRRWARVAGLLAGLENAKGPWDIAMAANIDWLCKSKIDVPDKGVDVAQVVDAAGRGPQGYALLLTLVRRASVIFTDDAVCEMVRRFDQPMVRYYYDSHWDLPKTQALYLAALDNKEPVPILRYLLEMSKGNEDRKLTRLVVDASFSSSLIRYYNDPRLYRNNPDFEYILPDFEYMVEVQQSASDKLSEVLRVLVRSEAVEFDPEAEEHGGMVMLYYGEKSPEMERWKKTLNNRCVLWLLLVTGIGNKISVSDRVFQEANSRQSAGVANVLRQIQVEDTETEYRHLSNLLEPPLSSWKREVLQDANTISSRTGDRDIRLTDEFGIRAALYKEVEVLAIVFEHWPDALRITKDFLRAAVATYCLNQFPPNPWRTPPTADDKDNDYTENDRAASEEWALQLMNLLLRSRRCDVESAICDEVCLTDASSGNRRILRPLYEEERLVSLKTEWSLTADLRRTVVSGYNAESLEPLLQHQTLLDTADYWGSSPLMMAVRHRKTEMVRMLLESGAVDVNKANKQGRTPLFCACNNHFDYEVASAKLSIVIMLLRAGAQPDIVDNHGNTLLGWARKQKVFQMEGIIKEVKEAQKQGLELEALFDKMLDRAKGYNGDDSSLWDSMIERPQPTTPSLDESNDNHKIENGATLSDVQTEDEHLRKVSDSYEREMRALLDFRGVEHLSDQGESKQSIVVGFTSGHLIRSTL</sequence>
<feature type="domain" description="NACHT" evidence="4">
    <location>
        <begin position="121"/>
        <end position="264"/>
    </location>
</feature>
<dbReference type="InterPro" id="IPR056884">
    <property type="entry name" value="NPHP3-like_N"/>
</dbReference>
<dbReference type="Pfam" id="PF24883">
    <property type="entry name" value="NPHP3_N"/>
    <property type="match status" value="1"/>
</dbReference>
<accession>A0AA40AB32</accession>
<dbReference type="InterPro" id="IPR007111">
    <property type="entry name" value="NACHT_NTPase"/>
</dbReference>
<evidence type="ECO:0000256" key="2">
    <source>
        <dbReference type="PROSITE-ProRule" id="PRU00023"/>
    </source>
</evidence>
<organism evidence="5 6">
    <name type="scientific">Lasiosphaeria miniovina</name>
    <dbReference type="NCBI Taxonomy" id="1954250"/>
    <lineage>
        <taxon>Eukaryota</taxon>
        <taxon>Fungi</taxon>
        <taxon>Dikarya</taxon>
        <taxon>Ascomycota</taxon>
        <taxon>Pezizomycotina</taxon>
        <taxon>Sordariomycetes</taxon>
        <taxon>Sordariomycetidae</taxon>
        <taxon>Sordariales</taxon>
        <taxon>Lasiosphaeriaceae</taxon>
        <taxon>Lasiosphaeria</taxon>
    </lineage>
</organism>
<feature type="repeat" description="ANK" evidence="2">
    <location>
        <begin position="1006"/>
        <end position="1031"/>
    </location>
</feature>
<proteinExistence type="predicted"/>
<evidence type="ECO:0000313" key="6">
    <source>
        <dbReference type="Proteomes" id="UP001172101"/>
    </source>
</evidence>
<dbReference type="Gene3D" id="3.40.50.300">
    <property type="entry name" value="P-loop containing nucleotide triphosphate hydrolases"/>
    <property type="match status" value="1"/>
</dbReference>
<dbReference type="Gene3D" id="1.25.40.20">
    <property type="entry name" value="Ankyrin repeat-containing domain"/>
    <property type="match status" value="1"/>
</dbReference>
<dbReference type="Pfam" id="PF12796">
    <property type="entry name" value="Ank_2"/>
    <property type="match status" value="1"/>
</dbReference>
<keyword evidence="6" id="KW-1185">Reference proteome</keyword>
<dbReference type="GeneID" id="85323322"/>
<dbReference type="InterPro" id="IPR036770">
    <property type="entry name" value="Ankyrin_rpt-contain_sf"/>
</dbReference>